<feature type="transmembrane region" description="Helical" evidence="1">
    <location>
        <begin position="21"/>
        <end position="39"/>
    </location>
</feature>
<dbReference type="Pfam" id="PF10825">
    <property type="entry name" value="DUF2752"/>
    <property type="match status" value="1"/>
</dbReference>
<accession>A0ABT8KKS5</accession>
<keyword evidence="1" id="KW-1133">Transmembrane helix</keyword>
<gene>
    <name evidence="2" type="ORF">QQ008_08100</name>
</gene>
<reference evidence="2" key="1">
    <citation type="submission" date="2023-06" db="EMBL/GenBank/DDBJ databases">
        <title>Genomic of Parafulvivirga corallium.</title>
        <authorList>
            <person name="Wang G."/>
        </authorList>
    </citation>
    <scope>NUCLEOTIDE SEQUENCE</scope>
    <source>
        <strain evidence="2">BMA10</strain>
    </source>
</reference>
<organism evidence="2 3">
    <name type="scientific">Splendidivirga corallicola</name>
    <dbReference type="NCBI Taxonomy" id="3051826"/>
    <lineage>
        <taxon>Bacteria</taxon>
        <taxon>Pseudomonadati</taxon>
        <taxon>Bacteroidota</taxon>
        <taxon>Cytophagia</taxon>
        <taxon>Cytophagales</taxon>
        <taxon>Splendidivirgaceae</taxon>
        <taxon>Splendidivirga</taxon>
    </lineage>
</organism>
<evidence type="ECO:0000313" key="3">
    <source>
        <dbReference type="Proteomes" id="UP001172082"/>
    </source>
</evidence>
<dbReference type="Proteomes" id="UP001172082">
    <property type="component" value="Unassembled WGS sequence"/>
</dbReference>
<dbReference type="InterPro" id="IPR021215">
    <property type="entry name" value="DUF2752"/>
</dbReference>
<name>A0ABT8KKS5_9BACT</name>
<comment type="caution">
    <text evidence="2">The sequence shown here is derived from an EMBL/GenBank/DDBJ whole genome shotgun (WGS) entry which is preliminary data.</text>
</comment>
<feature type="transmembrane region" description="Helical" evidence="1">
    <location>
        <begin position="81"/>
        <end position="99"/>
    </location>
</feature>
<sequence length="115" mass="13465">MFELAILNLESFLKIRKYLPLEGFIWLIGLICLAFFYPGTNAHFTLCFFHHLGFEFCPGCGLGRSIAYFLHGEISRSLYEHPLGIMAFLVLCFRIIQLFKQSFNHHYFKKNGKNH</sequence>
<keyword evidence="1" id="KW-0472">Membrane</keyword>
<dbReference type="RefSeq" id="WP_346751345.1">
    <property type="nucleotide sequence ID" value="NZ_JAUJEA010000002.1"/>
</dbReference>
<protein>
    <submittedName>
        <fullName evidence="2">DUF2752 domain-containing protein</fullName>
    </submittedName>
</protein>
<dbReference type="EMBL" id="JAUJEA010000002">
    <property type="protein sequence ID" value="MDN5201319.1"/>
    <property type="molecule type" value="Genomic_DNA"/>
</dbReference>
<evidence type="ECO:0000313" key="2">
    <source>
        <dbReference type="EMBL" id="MDN5201319.1"/>
    </source>
</evidence>
<proteinExistence type="predicted"/>
<keyword evidence="1" id="KW-0812">Transmembrane</keyword>
<evidence type="ECO:0000256" key="1">
    <source>
        <dbReference type="SAM" id="Phobius"/>
    </source>
</evidence>
<keyword evidence="3" id="KW-1185">Reference proteome</keyword>